<organism evidence="8 9">
    <name type="scientific">Nakamurella panacisegetis</name>
    <dbReference type="NCBI Taxonomy" id="1090615"/>
    <lineage>
        <taxon>Bacteria</taxon>
        <taxon>Bacillati</taxon>
        <taxon>Actinomycetota</taxon>
        <taxon>Actinomycetes</taxon>
        <taxon>Nakamurellales</taxon>
        <taxon>Nakamurellaceae</taxon>
        <taxon>Nakamurella</taxon>
    </lineage>
</organism>
<accession>A0A1H0LLR9</accession>
<keyword evidence="5" id="KW-0479">Metal-binding</keyword>
<dbReference type="GO" id="GO:0016020">
    <property type="term" value="C:membrane"/>
    <property type="evidence" value="ECO:0007669"/>
    <property type="project" value="UniProtKB-SubCell"/>
</dbReference>
<keyword evidence="3 7" id="KW-1133">Transmembrane helix</keyword>
<evidence type="ECO:0000256" key="2">
    <source>
        <dbReference type="ARBA" id="ARBA00022692"/>
    </source>
</evidence>
<name>A0A1H0LLR9_9ACTN</name>
<comment type="subcellular location">
    <subcellularLocation>
        <location evidence="1">Membrane</location>
        <topology evidence="1">Multi-pass membrane protein</topology>
    </subcellularLocation>
</comment>
<feature type="transmembrane region" description="Helical" evidence="7">
    <location>
        <begin position="73"/>
        <end position="93"/>
    </location>
</feature>
<feature type="transmembrane region" description="Helical" evidence="7">
    <location>
        <begin position="190"/>
        <end position="209"/>
    </location>
</feature>
<feature type="transmembrane region" description="Helical" evidence="7">
    <location>
        <begin position="229"/>
        <end position="246"/>
    </location>
</feature>
<feature type="binding site" evidence="5">
    <location>
        <position position="94"/>
    </location>
    <ligand>
        <name>Zn(2+)</name>
        <dbReference type="ChEBI" id="CHEBI:29105"/>
    </ligand>
</feature>
<feature type="transmembrane region" description="Helical" evidence="7">
    <location>
        <begin position="114"/>
        <end position="143"/>
    </location>
</feature>
<keyword evidence="9" id="KW-1185">Reference proteome</keyword>
<protein>
    <submittedName>
        <fullName evidence="8">Hemolysin III</fullName>
    </submittedName>
</protein>
<keyword evidence="5" id="KW-0862">Zinc</keyword>
<evidence type="ECO:0000256" key="7">
    <source>
        <dbReference type="SAM" id="Phobius"/>
    </source>
</evidence>
<dbReference type="GO" id="GO:0046872">
    <property type="term" value="F:metal ion binding"/>
    <property type="evidence" value="ECO:0007669"/>
    <property type="project" value="UniProtKB-KW"/>
</dbReference>
<dbReference type="AlphaFoldDB" id="A0A1H0LLR9"/>
<dbReference type="InterPro" id="IPR004254">
    <property type="entry name" value="AdipoR/HlyIII-related"/>
</dbReference>
<feature type="binding site" evidence="5">
    <location>
        <position position="223"/>
    </location>
    <ligand>
        <name>Zn(2+)</name>
        <dbReference type="ChEBI" id="CHEBI:29105"/>
    </ligand>
</feature>
<dbReference type="Proteomes" id="UP000198741">
    <property type="component" value="Chromosome I"/>
</dbReference>
<feature type="binding site" evidence="5">
    <location>
        <position position="227"/>
    </location>
    <ligand>
        <name>Zn(2+)</name>
        <dbReference type="ChEBI" id="CHEBI:29105"/>
    </ligand>
</feature>
<evidence type="ECO:0000256" key="3">
    <source>
        <dbReference type="ARBA" id="ARBA00022989"/>
    </source>
</evidence>
<dbReference type="OrthoDB" id="9813689at2"/>
<evidence type="ECO:0000313" key="9">
    <source>
        <dbReference type="Proteomes" id="UP000198741"/>
    </source>
</evidence>
<sequence>MARSRRLNGDGPPGRSEDGHVHPPVSPEQLYDARRQVFYAKPLWRGWMHLAFFELSLVCGTLLVVWARGSSEIIGAIVYAVTLGAMFGVSALYHRGRWAERSRVALQRLDHLMIFLMIAGTSTPIFLVAAPGPFGITCLIIVWSLTAMLSVTHLTWMNAPDRLVGGSYIGLGAVAAAGLPAIWIHAGTAAGILMIAGGVLYIVGAVSYYERWPDVRPTTFGYHEFFHTYVSLAATCHFVAIALLITS</sequence>
<evidence type="ECO:0000256" key="6">
    <source>
        <dbReference type="SAM" id="MobiDB-lite"/>
    </source>
</evidence>
<evidence type="ECO:0000313" key="8">
    <source>
        <dbReference type="EMBL" id="SDO68921.1"/>
    </source>
</evidence>
<dbReference type="PANTHER" id="PTHR20855:SF3">
    <property type="entry name" value="LD03007P"/>
    <property type="match status" value="1"/>
</dbReference>
<feature type="transmembrane region" description="Helical" evidence="7">
    <location>
        <begin position="47"/>
        <end position="67"/>
    </location>
</feature>
<evidence type="ECO:0000256" key="1">
    <source>
        <dbReference type="ARBA" id="ARBA00004141"/>
    </source>
</evidence>
<feature type="region of interest" description="Disordered" evidence="6">
    <location>
        <begin position="1"/>
        <end position="25"/>
    </location>
</feature>
<proteinExistence type="predicted"/>
<dbReference type="PANTHER" id="PTHR20855">
    <property type="entry name" value="ADIPOR/PROGESTIN RECEPTOR-RELATED"/>
    <property type="match status" value="1"/>
</dbReference>
<evidence type="ECO:0000256" key="4">
    <source>
        <dbReference type="ARBA" id="ARBA00023136"/>
    </source>
</evidence>
<dbReference type="EMBL" id="LT629710">
    <property type="protein sequence ID" value="SDO68921.1"/>
    <property type="molecule type" value="Genomic_DNA"/>
</dbReference>
<keyword evidence="2 7" id="KW-0812">Transmembrane</keyword>
<keyword evidence="4 7" id="KW-0472">Membrane</keyword>
<feature type="transmembrane region" description="Helical" evidence="7">
    <location>
        <begin position="163"/>
        <end position="183"/>
    </location>
</feature>
<evidence type="ECO:0000256" key="5">
    <source>
        <dbReference type="PIRSR" id="PIRSR604254-1"/>
    </source>
</evidence>
<dbReference type="Pfam" id="PF03006">
    <property type="entry name" value="HlyIII"/>
    <property type="match status" value="1"/>
</dbReference>
<dbReference type="RefSeq" id="WP_090475587.1">
    <property type="nucleotide sequence ID" value="NZ_LT629710.1"/>
</dbReference>
<reference evidence="8 9" key="1">
    <citation type="submission" date="2016-10" db="EMBL/GenBank/DDBJ databases">
        <authorList>
            <person name="de Groot N.N."/>
        </authorList>
    </citation>
    <scope>NUCLEOTIDE SEQUENCE [LARGE SCALE GENOMIC DNA]</scope>
    <source>
        <strain evidence="9">P4-7,KCTC 19426,CECT 7604</strain>
    </source>
</reference>
<gene>
    <name evidence="8" type="ORF">SAMN04515671_1708</name>
</gene>